<organism evidence="2 3">
    <name type="scientific">Canavalia gladiata</name>
    <name type="common">Sword bean</name>
    <name type="synonym">Dolichos gladiatus</name>
    <dbReference type="NCBI Taxonomy" id="3824"/>
    <lineage>
        <taxon>Eukaryota</taxon>
        <taxon>Viridiplantae</taxon>
        <taxon>Streptophyta</taxon>
        <taxon>Embryophyta</taxon>
        <taxon>Tracheophyta</taxon>
        <taxon>Spermatophyta</taxon>
        <taxon>Magnoliopsida</taxon>
        <taxon>eudicotyledons</taxon>
        <taxon>Gunneridae</taxon>
        <taxon>Pentapetalae</taxon>
        <taxon>rosids</taxon>
        <taxon>fabids</taxon>
        <taxon>Fabales</taxon>
        <taxon>Fabaceae</taxon>
        <taxon>Papilionoideae</taxon>
        <taxon>50 kb inversion clade</taxon>
        <taxon>NPAAA clade</taxon>
        <taxon>indigoferoid/millettioid clade</taxon>
        <taxon>Phaseoleae</taxon>
        <taxon>Canavalia</taxon>
    </lineage>
</organism>
<sequence length="85" mass="9461">MRSCAGASCVGFVNAFGLYCLSLLVGSLFCFNNPRSSPSAPALALFLSKQQLQQQQPTQPGSPDSRSFRRRHVRVTWRGVSDHWF</sequence>
<evidence type="ECO:0000313" key="2">
    <source>
        <dbReference type="EMBL" id="KAK7328476.1"/>
    </source>
</evidence>
<keyword evidence="1" id="KW-0812">Transmembrane</keyword>
<dbReference type="Proteomes" id="UP001367508">
    <property type="component" value="Unassembled WGS sequence"/>
</dbReference>
<dbReference type="AlphaFoldDB" id="A0AAN9QAP9"/>
<comment type="caution">
    <text evidence="2">The sequence shown here is derived from an EMBL/GenBank/DDBJ whole genome shotgun (WGS) entry which is preliminary data.</text>
</comment>
<protein>
    <submittedName>
        <fullName evidence="2">Uncharacterized protein</fullName>
    </submittedName>
</protein>
<proteinExistence type="predicted"/>
<evidence type="ECO:0000256" key="1">
    <source>
        <dbReference type="SAM" id="Phobius"/>
    </source>
</evidence>
<accession>A0AAN9QAP9</accession>
<name>A0AAN9QAP9_CANGL</name>
<dbReference type="EMBL" id="JAYMYQ010000005">
    <property type="protein sequence ID" value="KAK7328476.1"/>
    <property type="molecule type" value="Genomic_DNA"/>
</dbReference>
<reference evidence="2 3" key="1">
    <citation type="submission" date="2024-01" db="EMBL/GenBank/DDBJ databases">
        <title>The genomes of 5 underutilized Papilionoideae crops provide insights into root nodulation and disease resistanc.</title>
        <authorList>
            <person name="Jiang F."/>
        </authorList>
    </citation>
    <scope>NUCLEOTIDE SEQUENCE [LARGE SCALE GENOMIC DNA]</scope>
    <source>
        <strain evidence="2">LVBAO_FW01</strain>
        <tissue evidence="2">Leaves</tissue>
    </source>
</reference>
<keyword evidence="3" id="KW-1185">Reference proteome</keyword>
<gene>
    <name evidence="2" type="ORF">VNO77_22583</name>
</gene>
<keyword evidence="1" id="KW-0472">Membrane</keyword>
<keyword evidence="1" id="KW-1133">Transmembrane helix</keyword>
<evidence type="ECO:0000313" key="3">
    <source>
        <dbReference type="Proteomes" id="UP001367508"/>
    </source>
</evidence>
<feature type="transmembrane region" description="Helical" evidence="1">
    <location>
        <begin position="12"/>
        <end position="31"/>
    </location>
</feature>